<dbReference type="AlphaFoldDB" id="A0A3S0Z3A1"/>
<name>A0A3S0Z3A1_ELYCH</name>
<dbReference type="PANTHER" id="PTHR34203:SF15">
    <property type="entry name" value="SLL1173 PROTEIN"/>
    <property type="match status" value="1"/>
</dbReference>
<dbReference type="EMBL" id="RQTK01001574">
    <property type="protein sequence ID" value="RUS69798.1"/>
    <property type="molecule type" value="Genomic_DNA"/>
</dbReference>
<feature type="domain" description="Methyltransferase FkbM" evidence="3">
    <location>
        <begin position="412"/>
        <end position="498"/>
    </location>
</feature>
<evidence type="ECO:0000313" key="4">
    <source>
        <dbReference type="EMBL" id="RUS69798.1"/>
    </source>
</evidence>
<dbReference type="InterPro" id="IPR006342">
    <property type="entry name" value="FkbM_mtfrase"/>
</dbReference>
<dbReference type="InterPro" id="IPR029063">
    <property type="entry name" value="SAM-dependent_MTases_sf"/>
</dbReference>
<keyword evidence="5" id="KW-1185">Reference proteome</keyword>
<keyword evidence="2" id="KW-0732">Signal</keyword>
<dbReference type="Proteomes" id="UP000271974">
    <property type="component" value="Unassembled WGS sequence"/>
</dbReference>
<feature type="signal peptide" evidence="2">
    <location>
        <begin position="1"/>
        <end position="15"/>
    </location>
</feature>
<evidence type="ECO:0000256" key="2">
    <source>
        <dbReference type="SAM" id="SignalP"/>
    </source>
</evidence>
<comment type="caution">
    <text evidence="4">The sequence shown here is derived from an EMBL/GenBank/DDBJ whole genome shotgun (WGS) entry which is preliminary data.</text>
</comment>
<feature type="chain" id="PRO_5018684951" description="Methyltransferase FkbM domain-containing protein" evidence="2">
    <location>
        <begin position="16"/>
        <end position="526"/>
    </location>
</feature>
<protein>
    <recommendedName>
        <fullName evidence="3">Methyltransferase FkbM domain-containing protein</fullName>
    </recommendedName>
</protein>
<proteinExistence type="predicted"/>
<feature type="region of interest" description="Disordered" evidence="1">
    <location>
        <begin position="303"/>
        <end position="341"/>
    </location>
</feature>
<dbReference type="OrthoDB" id="411251at2759"/>
<dbReference type="InterPro" id="IPR052514">
    <property type="entry name" value="SAM-dependent_MTase"/>
</dbReference>
<accession>A0A3S0Z3A1</accession>
<evidence type="ECO:0000259" key="3">
    <source>
        <dbReference type="Pfam" id="PF05050"/>
    </source>
</evidence>
<gene>
    <name evidence="4" type="ORF">EGW08_022444</name>
</gene>
<feature type="non-terminal residue" evidence="4">
    <location>
        <position position="526"/>
    </location>
</feature>
<feature type="compositionally biased region" description="Polar residues" evidence="1">
    <location>
        <begin position="242"/>
        <end position="251"/>
    </location>
</feature>
<sequence>MLLVLLLHVLLCTYSNVPRHDLDLQDNNRAYRACAQTSLNVSGPGQQSVKQILGAPVGLPKWLRPVDIDTFKHTVKPDAPLPFNCTKSKSTPGFRICVHSKERDKYISAALLSSGVWEPFVTRVYQQALVLHPDAAVVDIGANIGYYTLLAAAMGHSVVAVEPQLENLKRLAEAARSTTPKYYGAGASSVEDLSTVAARSRLSFSSVRDWKGKNGEPSTNLDFTRIRLTTPSSGKDQKAENSDPSDNTDVTTIRVATINPRKRRTRRNNEASISKIPIARSGSGEGKYNDESLSDQNIAILNSGKDQKRLNNEDSVPNGPFITNPISEKNPETSTSNKHIKPRTRSILLLANAVSDGHRNVSLTTSPDNQGGVRVVEDCGPTGWFLARLLGLGQWYRRGRNHGTNKVGGSQQDCSVSTITMDDLLRVLPASKVVIKVDIEGYECRALATARRFFSAVQVPYIFMEWRQMRERQHERDTHCTPAQVRALAQFLASLGYVPHEVRSGVALNPARATGWVVGDIYWRGP</sequence>
<feature type="compositionally biased region" description="Polar residues" evidence="1">
    <location>
        <begin position="216"/>
        <end position="234"/>
    </location>
</feature>
<dbReference type="SUPFAM" id="SSF53335">
    <property type="entry name" value="S-adenosyl-L-methionine-dependent methyltransferases"/>
    <property type="match status" value="2"/>
</dbReference>
<evidence type="ECO:0000256" key="1">
    <source>
        <dbReference type="SAM" id="MobiDB-lite"/>
    </source>
</evidence>
<dbReference type="Gene3D" id="3.40.50.150">
    <property type="entry name" value="Vaccinia Virus protein VP39"/>
    <property type="match status" value="2"/>
</dbReference>
<feature type="compositionally biased region" description="Polar residues" evidence="1">
    <location>
        <begin position="324"/>
        <end position="337"/>
    </location>
</feature>
<dbReference type="PANTHER" id="PTHR34203">
    <property type="entry name" value="METHYLTRANSFERASE, FKBM FAMILY PROTEIN"/>
    <property type="match status" value="1"/>
</dbReference>
<feature type="region of interest" description="Disordered" evidence="1">
    <location>
        <begin position="208"/>
        <end position="251"/>
    </location>
</feature>
<evidence type="ECO:0000313" key="5">
    <source>
        <dbReference type="Proteomes" id="UP000271974"/>
    </source>
</evidence>
<dbReference type="Pfam" id="PF05050">
    <property type="entry name" value="Methyltransf_21"/>
    <property type="match status" value="1"/>
</dbReference>
<reference evidence="4 5" key="1">
    <citation type="submission" date="2019-01" db="EMBL/GenBank/DDBJ databases">
        <title>A draft genome assembly of the solar-powered sea slug Elysia chlorotica.</title>
        <authorList>
            <person name="Cai H."/>
            <person name="Li Q."/>
            <person name="Fang X."/>
            <person name="Li J."/>
            <person name="Curtis N.E."/>
            <person name="Altenburger A."/>
            <person name="Shibata T."/>
            <person name="Feng M."/>
            <person name="Maeda T."/>
            <person name="Schwartz J.A."/>
            <person name="Shigenobu S."/>
            <person name="Lundholm N."/>
            <person name="Nishiyama T."/>
            <person name="Yang H."/>
            <person name="Hasebe M."/>
            <person name="Li S."/>
            <person name="Pierce S.K."/>
            <person name="Wang J."/>
        </authorList>
    </citation>
    <scope>NUCLEOTIDE SEQUENCE [LARGE SCALE GENOMIC DNA]</scope>
    <source>
        <strain evidence="4">EC2010</strain>
        <tissue evidence="4">Whole organism of an adult</tissue>
    </source>
</reference>
<organism evidence="4 5">
    <name type="scientific">Elysia chlorotica</name>
    <name type="common">Eastern emerald elysia</name>
    <name type="synonym">Sea slug</name>
    <dbReference type="NCBI Taxonomy" id="188477"/>
    <lineage>
        <taxon>Eukaryota</taxon>
        <taxon>Metazoa</taxon>
        <taxon>Spiralia</taxon>
        <taxon>Lophotrochozoa</taxon>
        <taxon>Mollusca</taxon>
        <taxon>Gastropoda</taxon>
        <taxon>Heterobranchia</taxon>
        <taxon>Euthyneura</taxon>
        <taxon>Panpulmonata</taxon>
        <taxon>Sacoglossa</taxon>
        <taxon>Placobranchoidea</taxon>
        <taxon>Plakobranchidae</taxon>
        <taxon>Elysia</taxon>
    </lineage>
</organism>